<evidence type="ECO:0000256" key="1">
    <source>
        <dbReference type="ARBA" id="ARBA00022614"/>
    </source>
</evidence>
<dbReference type="Pfam" id="PF13855">
    <property type="entry name" value="LRR_8"/>
    <property type="match status" value="1"/>
</dbReference>
<dbReference type="PROSITE" id="PS51450">
    <property type="entry name" value="LRR"/>
    <property type="match status" value="2"/>
</dbReference>
<dbReference type="PANTHER" id="PTHR48051:SF46">
    <property type="entry name" value="LEUCINE RICH REPEAT-CONTAINING DOMAIN PROTEIN"/>
    <property type="match status" value="1"/>
</dbReference>
<dbReference type="Gene3D" id="3.80.10.10">
    <property type="entry name" value="Ribonuclease Inhibitor"/>
    <property type="match status" value="2"/>
</dbReference>
<dbReference type="Pfam" id="PF00560">
    <property type="entry name" value="LRR_1"/>
    <property type="match status" value="1"/>
</dbReference>
<dbReference type="EMBL" id="BRYA01000517">
    <property type="protein sequence ID" value="GMI20629.1"/>
    <property type="molecule type" value="Genomic_DNA"/>
</dbReference>
<proteinExistence type="predicted"/>
<dbReference type="GO" id="GO:0005737">
    <property type="term" value="C:cytoplasm"/>
    <property type="evidence" value="ECO:0007669"/>
    <property type="project" value="TreeGrafter"/>
</dbReference>
<evidence type="ECO:0008006" key="5">
    <source>
        <dbReference type="Google" id="ProtNLM"/>
    </source>
</evidence>
<dbReference type="SUPFAM" id="SSF52058">
    <property type="entry name" value="L domain-like"/>
    <property type="match status" value="1"/>
</dbReference>
<keyword evidence="1" id="KW-0433">Leucine-rich repeat</keyword>
<keyword evidence="2" id="KW-0677">Repeat</keyword>
<dbReference type="SMART" id="SM00369">
    <property type="entry name" value="LRR_TYP"/>
    <property type="match status" value="4"/>
</dbReference>
<gene>
    <name evidence="3" type="ORF">TrCOL_g11066</name>
</gene>
<evidence type="ECO:0000313" key="3">
    <source>
        <dbReference type="EMBL" id="GMI20629.1"/>
    </source>
</evidence>
<sequence length="253" mass="29217">MEEFEDLVPQPDDEGRMELTYRAWTEVDDVVWTMGRTLIFLDLSFNSIKNLPEDLGDLYQLKEINIACNHVENIPVSIGKLIKLQLFKANGNKINEIPDEIGKCKSLKHLHLNENKIKGIPETLSHCTRLETLLLQNNDVESIPHEVGTLPIKHIDLANNNKLEIIPKPMRSNSEIIMWILKENHENYTKLELVERTNMDMLKLLRESKDGIVEIKKEIASKQQKRQDLLIEHSQLWGYFTAKAVLKKACTIS</sequence>
<dbReference type="InterPro" id="IPR003591">
    <property type="entry name" value="Leu-rich_rpt_typical-subtyp"/>
</dbReference>
<accession>A0A9W7L119</accession>
<dbReference type="OrthoDB" id="44077at2759"/>
<dbReference type="AlphaFoldDB" id="A0A9W7L119"/>
<comment type="caution">
    <text evidence="3">The sequence shown here is derived from an EMBL/GenBank/DDBJ whole genome shotgun (WGS) entry which is preliminary data.</text>
</comment>
<dbReference type="InterPro" id="IPR032675">
    <property type="entry name" value="LRR_dom_sf"/>
</dbReference>
<dbReference type="InterPro" id="IPR001611">
    <property type="entry name" value="Leu-rich_rpt"/>
</dbReference>
<organism evidence="3 4">
    <name type="scientific">Triparma columacea</name>
    <dbReference type="NCBI Taxonomy" id="722753"/>
    <lineage>
        <taxon>Eukaryota</taxon>
        <taxon>Sar</taxon>
        <taxon>Stramenopiles</taxon>
        <taxon>Ochrophyta</taxon>
        <taxon>Bolidophyceae</taxon>
        <taxon>Parmales</taxon>
        <taxon>Triparmaceae</taxon>
        <taxon>Triparma</taxon>
    </lineage>
</organism>
<protein>
    <recommendedName>
        <fullName evidence="5">Leucine-rich repeat protein</fullName>
    </recommendedName>
</protein>
<evidence type="ECO:0000256" key="2">
    <source>
        <dbReference type="ARBA" id="ARBA00022737"/>
    </source>
</evidence>
<dbReference type="PANTHER" id="PTHR48051">
    <property type="match status" value="1"/>
</dbReference>
<name>A0A9W7L119_9STRA</name>
<dbReference type="Proteomes" id="UP001165065">
    <property type="component" value="Unassembled WGS sequence"/>
</dbReference>
<evidence type="ECO:0000313" key="4">
    <source>
        <dbReference type="Proteomes" id="UP001165065"/>
    </source>
</evidence>
<dbReference type="InterPro" id="IPR050216">
    <property type="entry name" value="LRR_domain-containing"/>
</dbReference>
<reference evidence="4" key="1">
    <citation type="journal article" date="2023" name="Commun. Biol.">
        <title>Genome analysis of Parmales, the sister group of diatoms, reveals the evolutionary specialization of diatoms from phago-mixotrophs to photoautotrophs.</title>
        <authorList>
            <person name="Ban H."/>
            <person name="Sato S."/>
            <person name="Yoshikawa S."/>
            <person name="Yamada K."/>
            <person name="Nakamura Y."/>
            <person name="Ichinomiya M."/>
            <person name="Sato N."/>
            <person name="Blanc-Mathieu R."/>
            <person name="Endo H."/>
            <person name="Kuwata A."/>
            <person name="Ogata H."/>
        </authorList>
    </citation>
    <scope>NUCLEOTIDE SEQUENCE [LARGE SCALE GENOMIC DNA]</scope>
</reference>
<keyword evidence="4" id="KW-1185">Reference proteome</keyword>